<keyword evidence="2 5" id="KW-0812">Transmembrane</keyword>
<dbReference type="GO" id="GO:0016765">
    <property type="term" value="F:transferase activity, transferring alkyl or aryl (other than methyl) groups"/>
    <property type="evidence" value="ECO:0007669"/>
    <property type="project" value="InterPro"/>
</dbReference>
<comment type="caution">
    <text evidence="6">The sequence shown here is derived from an EMBL/GenBank/DDBJ whole genome shotgun (WGS) entry which is preliminary data.</text>
</comment>
<dbReference type="AlphaFoldDB" id="A0A2T0YDK4"/>
<dbReference type="EMBL" id="PVTY01000017">
    <property type="protein sequence ID" value="PRZ12910.1"/>
    <property type="molecule type" value="Genomic_DNA"/>
</dbReference>
<proteinExistence type="predicted"/>
<accession>A0A2T0YDK4</accession>
<dbReference type="CDD" id="cd13956">
    <property type="entry name" value="PT_UbiA"/>
    <property type="match status" value="1"/>
</dbReference>
<sequence length="283" mass="28517">MTILTVTRGLWGSSHPGPTVVVTVLAAALAVSTGLAGERIALLAAAVFLGQLSVGISNDAFDAERDRAVGRTDKPIARGDLSVRAGWTAAIGCLVLALLLSAPLGLGLLGAHAVFLAASWAYNAGLKATVFSLAPFLLAFGLFPSFATLAAPDATFAAGWAWFAGAALGAAIHLTNVLPDLDDDARTGITGLPHRLGARPSAALAAAAVLAGGTAVTAGAAEWQLQQIPVISWVFFVLVSAVALLALGMALRARSGRVLFRLVMLAALLLAAQLVVAGGSLAG</sequence>
<evidence type="ECO:0000256" key="1">
    <source>
        <dbReference type="ARBA" id="ARBA00004141"/>
    </source>
</evidence>
<keyword evidence="3 5" id="KW-1133">Transmembrane helix</keyword>
<dbReference type="Pfam" id="PF01040">
    <property type="entry name" value="UbiA"/>
    <property type="match status" value="1"/>
</dbReference>
<feature type="transmembrane region" description="Helical" evidence="5">
    <location>
        <begin position="157"/>
        <end position="179"/>
    </location>
</feature>
<keyword evidence="7" id="KW-1185">Reference proteome</keyword>
<keyword evidence="6" id="KW-0808">Transferase</keyword>
<organism evidence="6 7">
    <name type="scientific">Nesterenkonia sandarakina</name>
    <dbReference type="NCBI Taxonomy" id="272918"/>
    <lineage>
        <taxon>Bacteria</taxon>
        <taxon>Bacillati</taxon>
        <taxon>Actinomycetota</taxon>
        <taxon>Actinomycetes</taxon>
        <taxon>Micrococcales</taxon>
        <taxon>Micrococcaceae</taxon>
        <taxon>Nesterenkonia</taxon>
    </lineage>
</organism>
<evidence type="ECO:0000256" key="3">
    <source>
        <dbReference type="ARBA" id="ARBA00022989"/>
    </source>
</evidence>
<keyword evidence="4 5" id="KW-0472">Membrane</keyword>
<dbReference type="GO" id="GO:0016020">
    <property type="term" value="C:membrane"/>
    <property type="evidence" value="ECO:0007669"/>
    <property type="project" value="UniProtKB-SubCell"/>
</dbReference>
<feature type="transmembrane region" description="Helical" evidence="5">
    <location>
        <begin position="130"/>
        <end position="151"/>
    </location>
</feature>
<feature type="transmembrane region" description="Helical" evidence="5">
    <location>
        <begin position="230"/>
        <end position="251"/>
    </location>
</feature>
<reference evidence="6 7" key="1">
    <citation type="submission" date="2018-03" db="EMBL/GenBank/DDBJ databases">
        <title>Comparative analysis of microorganisms from saline springs in Andes Mountain Range, Colombia.</title>
        <authorList>
            <person name="Rubin E."/>
        </authorList>
    </citation>
    <scope>NUCLEOTIDE SEQUENCE [LARGE SCALE GENOMIC DNA]</scope>
    <source>
        <strain evidence="6 7">CG 35</strain>
    </source>
</reference>
<name>A0A2T0YDK4_9MICC</name>
<comment type="subcellular location">
    <subcellularLocation>
        <location evidence="1">Membrane</location>
        <topology evidence="1">Multi-pass membrane protein</topology>
    </subcellularLocation>
</comment>
<feature type="transmembrane region" description="Helical" evidence="5">
    <location>
        <begin position="20"/>
        <end position="49"/>
    </location>
</feature>
<dbReference type="InterPro" id="IPR044878">
    <property type="entry name" value="UbiA_sf"/>
</dbReference>
<evidence type="ECO:0000256" key="2">
    <source>
        <dbReference type="ARBA" id="ARBA00022692"/>
    </source>
</evidence>
<evidence type="ECO:0000256" key="5">
    <source>
        <dbReference type="SAM" id="Phobius"/>
    </source>
</evidence>
<dbReference type="InterPro" id="IPR000537">
    <property type="entry name" value="UbiA_prenyltransferase"/>
</dbReference>
<evidence type="ECO:0000256" key="4">
    <source>
        <dbReference type="ARBA" id="ARBA00023136"/>
    </source>
</evidence>
<dbReference type="Gene3D" id="1.10.357.140">
    <property type="entry name" value="UbiA prenyltransferase"/>
    <property type="match status" value="1"/>
</dbReference>
<feature type="transmembrane region" description="Helical" evidence="5">
    <location>
        <begin position="200"/>
        <end position="218"/>
    </location>
</feature>
<feature type="transmembrane region" description="Helical" evidence="5">
    <location>
        <begin position="258"/>
        <end position="282"/>
    </location>
</feature>
<evidence type="ECO:0000313" key="6">
    <source>
        <dbReference type="EMBL" id="PRZ12910.1"/>
    </source>
</evidence>
<dbReference type="Proteomes" id="UP000238217">
    <property type="component" value="Unassembled WGS sequence"/>
</dbReference>
<dbReference type="RefSeq" id="WP_181256007.1">
    <property type="nucleotide sequence ID" value="NZ_PVTY01000017.1"/>
</dbReference>
<gene>
    <name evidence="6" type="ORF">BCL67_11712</name>
</gene>
<evidence type="ECO:0000313" key="7">
    <source>
        <dbReference type="Proteomes" id="UP000238217"/>
    </source>
</evidence>
<protein>
    <submittedName>
        <fullName evidence="6">4-hydroxybenzoate polyprenyltransferase</fullName>
    </submittedName>
</protein>